<dbReference type="AlphaFoldDB" id="A0A9J7BWJ5"/>
<gene>
    <name evidence="4" type="ORF">MOP44_05480</name>
</gene>
<dbReference type="KEGG" id="orp:MOP44_05480"/>
<organism evidence="4 5">
    <name type="scientific">Occallatibacter riparius</name>
    <dbReference type="NCBI Taxonomy" id="1002689"/>
    <lineage>
        <taxon>Bacteria</taxon>
        <taxon>Pseudomonadati</taxon>
        <taxon>Acidobacteriota</taxon>
        <taxon>Terriglobia</taxon>
        <taxon>Terriglobales</taxon>
        <taxon>Acidobacteriaceae</taxon>
        <taxon>Occallatibacter</taxon>
    </lineage>
</organism>
<evidence type="ECO:0000313" key="4">
    <source>
        <dbReference type="EMBL" id="UWZ85389.1"/>
    </source>
</evidence>
<dbReference type="PROSITE" id="PS00523">
    <property type="entry name" value="SULFATASE_1"/>
    <property type="match status" value="1"/>
</dbReference>
<protein>
    <submittedName>
        <fullName evidence="4">Sulfatase</fullName>
    </submittedName>
</protein>
<dbReference type="SUPFAM" id="SSF53649">
    <property type="entry name" value="Alkaline phosphatase-like"/>
    <property type="match status" value="1"/>
</dbReference>
<keyword evidence="5" id="KW-1185">Reference proteome</keyword>
<dbReference type="PANTHER" id="PTHR42693">
    <property type="entry name" value="ARYLSULFATASE FAMILY MEMBER"/>
    <property type="match status" value="1"/>
</dbReference>
<comment type="similarity">
    <text evidence="1">Belongs to the sulfatase family.</text>
</comment>
<dbReference type="GO" id="GO:0004065">
    <property type="term" value="F:arylsulfatase activity"/>
    <property type="evidence" value="ECO:0007669"/>
    <property type="project" value="TreeGrafter"/>
</dbReference>
<accession>A0A9J7BWJ5</accession>
<dbReference type="InterPro" id="IPR024607">
    <property type="entry name" value="Sulfatase_CS"/>
</dbReference>
<sequence>MIAAATVSAQGEPLLATKATPIESSATSSLPRRPNILWITGEGVPQPALSCYGGRLLQTPNIDRIANEGIRFENSFCTNGLCAPSRATLLTGTYSHVNGILGNPEFYSLGDPPSRFDAAQETVAKILKRNGYQTGMVGKWHLPVNPAKAGFDYFVYKEGAGGPYYEPTGFLGNPSLGSEEIQKFRYEGYETDVMTDLCLKGLKQFKQPWFMMMQFFNTHRPWDPPHKYEHLYDDVRIPEPGTFWDNYDHRASPAGRARMRIEDMPDFNPPADLTGRQRKQWNYQRYMRRFFGTLRSQDDNIGRLFQYLDQNGLTGNTIIVYTCDHGFFLGDHGWFDKRFMYEQAIRIPWMIRCPGAAGRGTVRNDWVINIDNAPTILDLVGLPIPAEMQGKSIAPILRGQSLPGERPALYYHYYEFGTPHWVAPHYGIRTERYKLISYYTRNEWELFDLEKDPDEMENLVIDNGRHIQQGYDTVFKDLLAQLTQLRERYNDNTGYPVKFAPPGD</sequence>
<feature type="domain" description="N-sulphoglucosamine sulphohydrolase C-terminal" evidence="3">
    <location>
        <begin position="330"/>
        <end position="487"/>
    </location>
</feature>
<evidence type="ECO:0000256" key="2">
    <source>
        <dbReference type="ARBA" id="ARBA00022801"/>
    </source>
</evidence>
<name>A0A9J7BWJ5_9BACT</name>
<dbReference type="InterPro" id="IPR050738">
    <property type="entry name" value="Sulfatase"/>
</dbReference>
<dbReference type="Pfam" id="PF16347">
    <property type="entry name" value="SGSH_C"/>
    <property type="match status" value="1"/>
</dbReference>
<dbReference type="EMBL" id="CP093313">
    <property type="protein sequence ID" value="UWZ85389.1"/>
    <property type="molecule type" value="Genomic_DNA"/>
</dbReference>
<dbReference type="Proteomes" id="UP001059380">
    <property type="component" value="Chromosome"/>
</dbReference>
<dbReference type="Gene3D" id="3.40.720.10">
    <property type="entry name" value="Alkaline Phosphatase, subunit A"/>
    <property type="match status" value="1"/>
</dbReference>
<dbReference type="PROSITE" id="PS00149">
    <property type="entry name" value="SULFATASE_2"/>
    <property type="match status" value="1"/>
</dbReference>
<evidence type="ECO:0000259" key="3">
    <source>
        <dbReference type="Pfam" id="PF16347"/>
    </source>
</evidence>
<dbReference type="PANTHER" id="PTHR42693:SF53">
    <property type="entry name" value="ENDO-4-O-SULFATASE"/>
    <property type="match status" value="1"/>
</dbReference>
<evidence type="ECO:0000313" key="5">
    <source>
        <dbReference type="Proteomes" id="UP001059380"/>
    </source>
</evidence>
<reference evidence="4" key="1">
    <citation type="submission" date="2021-04" db="EMBL/GenBank/DDBJ databases">
        <title>Phylogenetic analysis of Acidobacteriaceae.</title>
        <authorList>
            <person name="Qiu L."/>
            <person name="Zhang Q."/>
        </authorList>
    </citation>
    <scope>NUCLEOTIDE SEQUENCE</scope>
    <source>
        <strain evidence="4">DSM 25168</strain>
    </source>
</reference>
<dbReference type="CDD" id="cd16031">
    <property type="entry name" value="G6S_like"/>
    <property type="match status" value="1"/>
</dbReference>
<keyword evidence="2" id="KW-0378">Hydrolase</keyword>
<proteinExistence type="inferred from homology"/>
<evidence type="ECO:0000256" key="1">
    <source>
        <dbReference type="ARBA" id="ARBA00008779"/>
    </source>
</evidence>
<dbReference type="InterPro" id="IPR017850">
    <property type="entry name" value="Alkaline_phosphatase_core_sf"/>
</dbReference>
<dbReference type="RefSeq" id="WP_260794906.1">
    <property type="nucleotide sequence ID" value="NZ_CP093313.1"/>
</dbReference>
<dbReference type="InterPro" id="IPR032506">
    <property type="entry name" value="SGSH_C"/>
</dbReference>